<protein>
    <submittedName>
        <fullName evidence="7">T9SS type A sorting domain-containing protein</fullName>
    </submittedName>
</protein>
<keyword evidence="3" id="KW-1133">Transmembrane helix</keyword>
<dbReference type="GO" id="GO:0016020">
    <property type="term" value="C:membrane"/>
    <property type="evidence" value="ECO:0007669"/>
    <property type="project" value="UniProtKB-SubCell"/>
</dbReference>
<dbReference type="NCBIfam" id="TIGR04183">
    <property type="entry name" value="Por_Secre_tail"/>
    <property type="match status" value="1"/>
</dbReference>
<dbReference type="Gene3D" id="3.90.70.10">
    <property type="entry name" value="Cysteine proteinases"/>
    <property type="match status" value="1"/>
</dbReference>
<dbReference type="PANTHER" id="PTHR21419:SF23">
    <property type="entry name" value="PROTEIN DEFECTIVE IN EXINE FORMATION 1"/>
    <property type="match status" value="1"/>
</dbReference>
<accession>A0A7C4U8D1</accession>
<evidence type="ECO:0000256" key="1">
    <source>
        <dbReference type="ARBA" id="ARBA00004167"/>
    </source>
</evidence>
<evidence type="ECO:0000313" key="7">
    <source>
        <dbReference type="EMBL" id="HGW92653.1"/>
    </source>
</evidence>
<sequence length="916" mass="101653">MEVFMKKFFLVFVLFCSFLYADIDRSMRNLGCLDEDPTKIDWIYPSPAPTFYFGKASVDHSPLMPPVGNQGSQGSCVAWSTAYYYKTYMLRAKNGSNWDVTNTQFQMSPSFVFNMISMGGLGAYISDGFKCLSDLGCAPLLDKPYNQSDSTNWGSDVAYAKAGAYRGDTTYSISISSDAGINQLKNILSEGFNAVIGIHVWTEFWYGNVGADTVYDTGDKIGSDEGGHAVCIVGFDDNKLTADGYGAVKIINSWGTSWPSQGGGYFYMSYAALKDPQLCGGYAYYQVEKKDFNTNAKGTRYERYYDQKLRIRFKVTHPRRERLEVRVRFPKTGYYRDYFNWTMAPSQFFPTPNYYLSIDASDLLQYIEPYNFDDTIQVIVRDKTTDSQTGTLDAAFVECVNYGTYSRAYDLPKPIPDNGRCTTRIIIERDRTHWPAFHGFLTNEGYSNLSTSRRQFTISSTINLGSGLNTPVLADINKDGSVDIVVTANNGYVYAFTDTLLTPLWTAGPFYTNINSNAVIGDVEPNDTLDVIFNAGDSTYVLKGLNGSVSKKMRPVSVNYSSPVVSNIDGDTVFEIITVGESKTVRVFNGSTAASKWYFPSSGIYPVRTNPAIGDVDCNGIPDVVVTSVNGSVYLARRNGNSTLGTLVWSYATGDSIYSSPVIANIDSTGGNGRYEVIFGSDDGYIYVLNYDGTLKWKYNIGSKIRSTPAVCDVDNNGKKEILVGADDGILYFFDYQGNLLRTFTTSGAIRSSPVLADIDGDNIKDIILPSNDGKIYAVKFSDASLIWTVTTDGIPTTPSLGDIDNDGNVDIVFGTSNGTLYVLRANIVGLPEERKQLSLVKNIYKDRVRLEYNIPESGETEITILDISGRVVDSYKNYDFEGLNQKDFRIEKNGLYFIILKNSGEVLKDKFIFIR</sequence>
<evidence type="ECO:0000256" key="2">
    <source>
        <dbReference type="ARBA" id="ARBA00022692"/>
    </source>
</evidence>
<organism evidence="7">
    <name type="scientific">candidate division WOR-3 bacterium</name>
    <dbReference type="NCBI Taxonomy" id="2052148"/>
    <lineage>
        <taxon>Bacteria</taxon>
        <taxon>Bacteria division WOR-3</taxon>
    </lineage>
</organism>
<dbReference type="EMBL" id="DTHG01000108">
    <property type="protein sequence ID" value="HGW92653.1"/>
    <property type="molecule type" value="Genomic_DNA"/>
</dbReference>
<evidence type="ECO:0000259" key="5">
    <source>
        <dbReference type="Pfam" id="PF00112"/>
    </source>
</evidence>
<name>A0A7C4U8D1_UNCW3</name>
<dbReference type="InterPro" id="IPR045232">
    <property type="entry name" value="FAM234"/>
</dbReference>
<dbReference type="CDD" id="cd02619">
    <property type="entry name" value="Peptidase_C1"/>
    <property type="match status" value="1"/>
</dbReference>
<dbReference type="PROSITE" id="PS00639">
    <property type="entry name" value="THIOL_PROTEASE_HIS"/>
    <property type="match status" value="1"/>
</dbReference>
<dbReference type="SUPFAM" id="SSF54001">
    <property type="entry name" value="Cysteine proteinases"/>
    <property type="match status" value="1"/>
</dbReference>
<comment type="subcellular location">
    <subcellularLocation>
        <location evidence="1">Membrane</location>
        <topology evidence="1">Single-pass membrane protein</topology>
    </subcellularLocation>
</comment>
<dbReference type="SMART" id="SM00564">
    <property type="entry name" value="PQQ"/>
    <property type="match status" value="3"/>
</dbReference>
<dbReference type="GO" id="GO:0008234">
    <property type="term" value="F:cysteine-type peptidase activity"/>
    <property type="evidence" value="ECO:0007669"/>
    <property type="project" value="InterPro"/>
</dbReference>
<feature type="domain" description="Peptidase C1A papain C-terminal" evidence="5">
    <location>
        <begin position="64"/>
        <end position="270"/>
    </location>
</feature>
<keyword evidence="2" id="KW-0812">Transmembrane</keyword>
<feature type="domain" description="Lambda-carrageenase beta-propeller" evidence="6">
    <location>
        <begin position="671"/>
        <end position="746"/>
    </location>
</feature>
<dbReference type="Pfam" id="PF00112">
    <property type="entry name" value="Peptidase_C1"/>
    <property type="match status" value="1"/>
</dbReference>
<proteinExistence type="predicted"/>
<reference evidence="7" key="1">
    <citation type="journal article" date="2020" name="mSystems">
        <title>Genome- and Community-Level Interaction Insights into Carbon Utilization and Element Cycling Functions of Hydrothermarchaeota in Hydrothermal Sediment.</title>
        <authorList>
            <person name="Zhou Z."/>
            <person name="Liu Y."/>
            <person name="Xu W."/>
            <person name="Pan J."/>
            <person name="Luo Z.H."/>
            <person name="Li M."/>
        </authorList>
    </citation>
    <scope>NUCLEOTIDE SEQUENCE [LARGE SCALE GENOMIC DNA]</scope>
    <source>
        <strain evidence="7">SpSt-780</strain>
    </source>
</reference>
<dbReference type="InterPro" id="IPR026444">
    <property type="entry name" value="Secre_tail"/>
</dbReference>
<dbReference type="InterPro" id="IPR018391">
    <property type="entry name" value="PQQ_b-propeller_rpt"/>
</dbReference>
<dbReference type="PANTHER" id="PTHR21419">
    <property type="match status" value="1"/>
</dbReference>
<dbReference type="Pfam" id="PF25292">
    <property type="entry name" value="Beta-prop_CGLA"/>
    <property type="match status" value="1"/>
</dbReference>
<dbReference type="AlphaFoldDB" id="A0A7C4U8D1"/>
<dbReference type="InterPro" id="IPR057420">
    <property type="entry name" value="Beta-prop_CGLA"/>
</dbReference>
<dbReference type="GO" id="GO:0006508">
    <property type="term" value="P:proteolysis"/>
    <property type="evidence" value="ECO:0007669"/>
    <property type="project" value="InterPro"/>
</dbReference>
<keyword evidence="4" id="KW-0472">Membrane</keyword>
<evidence type="ECO:0000256" key="3">
    <source>
        <dbReference type="ARBA" id="ARBA00022989"/>
    </source>
</evidence>
<dbReference type="SUPFAM" id="SSF69318">
    <property type="entry name" value="Integrin alpha N-terminal domain"/>
    <property type="match status" value="1"/>
</dbReference>
<dbReference type="InterPro" id="IPR025660">
    <property type="entry name" value="Pept_his_AS"/>
</dbReference>
<dbReference type="InterPro" id="IPR028994">
    <property type="entry name" value="Integrin_alpha_N"/>
</dbReference>
<dbReference type="InterPro" id="IPR000668">
    <property type="entry name" value="Peptidase_C1A_C"/>
</dbReference>
<comment type="caution">
    <text evidence="7">The sequence shown here is derived from an EMBL/GenBank/DDBJ whole genome shotgun (WGS) entry which is preliminary data.</text>
</comment>
<dbReference type="Gene3D" id="2.130.10.10">
    <property type="entry name" value="YVTN repeat-like/Quinoprotein amine dehydrogenase"/>
    <property type="match status" value="1"/>
</dbReference>
<dbReference type="InterPro" id="IPR015943">
    <property type="entry name" value="WD40/YVTN_repeat-like_dom_sf"/>
</dbReference>
<gene>
    <name evidence="7" type="ORF">ENV67_08980</name>
</gene>
<evidence type="ECO:0000256" key="4">
    <source>
        <dbReference type="ARBA" id="ARBA00023136"/>
    </source>
</evidence>
<evidence type="ECO:0000259" key="6">
    <source>
        <dbReference type="Pfam" id="PF25292"/>
    </source>
</evidence>
<dbReference type="InterPro" id="IPR038765">
    <property type="entry name" value="Papain-like_cys_pep_sf"/>
</dbReference>